<dbReference type="EMBL" id="JAULSR010000009">
    <property type="protein sequence ID" value="KAK0612424.1"/>
    <property type="molecule type" value="Genomic_DNA"/>
</dbReference>
<comment type="caution">
    <text evidence="2">The sequence shown here is derived from an EMBL/GenBank/DDBJ whole genome shotgun (WGS) entry which is preliminary data.</text>
</comment>
<proteinExistence type="predicted"/>
<feature type="non-terminal residue" evidence="2">
    <location>
        <position position="1"/>
    </location>
</feature>
<evidence type="ECO:0000313" key="3">
    <source>
        <dbReference type="Proteomes" id="UP001174934"/>
    </source>
</evidence>
<dbReference type="Proteomes" id="UP001174934">
    <property type="component" value="Unassembled WGS sequence"/>
</dbReference>
<dbReference type="Gene3D" id="3.10.450.50">
    <property type="match status" value="1"/>
</dbReference>
<feature type="domain" description="SnoaL-like" evidence="1">
    <location>
        <begin position="12"/>
        <end position="139"/>
    </location>
</feature>
<dbReference type="InterPro" id="IPR032710">
    <property type="entry name" value="NTF2-like_dom_sf"/>
</dbReference>
<accession>A0AA39TM78</accession>
<dbReference type="SUPFAM" id="SSF54427">
    <property type="entry name" value="NTF2-like"/>
    <property type="match status" value="1"/>
</dbReference>
<protein>
    <recommendedName>
        <fullName evidence="1">SnoaL-like domain-containing protein</fullName>
    </recommendedName>
</protein>
<evidence type="ECO:0000313" key="2">
    <source>
        <dbReference type="EMBL" id="KAK0612424.1"/>
    </source>
</evidence>
<dbReference type="Pfam" id="PF13577">
    <property type="entry name" value="SnoaL_4"/>
    <property type="match status" value="1"/>
</dbReference>
<reference evidence="2" key="1">
    <citation type="submission" date="2023-06" db="EMBL/GenBank/DDBJ databases">
        <title>Genome-scale phylogeny and comparative genomics of the fungal order Sordariales.</title>
        <authorList>
            <consortium name="Lawrence Berkeley National Laboratory"/>
            <person name="Hensen N."/>
            <person name="Bonometti L."/>
            <person name="Westerberg I."/>
            <person name="Brannstrom I.O."/>
            <person name="Guillou S."/>
            <person name="Cros-Aarteil S."/>
            <person name="Calhoun S."/>
            <person name="Haridas S."/>
            <person name="Kuo A."/>
            <person name="Mondo S."/>
            <person name="Pangilinan J."/>
            <person name="Riley R."/>
            <person name="LaButti K."/>
            <person name="Andreopoulos B."/>
            <person name="Lipzen A."/>
            <person name="Chen C."/>
            <person name="Yanf M."/>
            <person name="Daum C."/>
            <person name="Ng V."/>
            <person name="Clum A."/>
            <person name="Steindorff A."/>
            <person name="Ohm R."/>
            <person name="Martin F."/>
            <person name="Silar P."/>
            <person name="Natvig D."/>
            <person name="Lalanne C."/>
            <person name="Gautier V."/>
            <person name="Ament-velasquez S.L."/>
            <person name="Kruys A."/>
            <person name="Hutchinson M.I."/>
            <person name="Powell A.J."/>
            <person name="Barry K."/>
            <person name="Miller A.N."/>
            <person name="Grigoriev I.V."/>
            <person name="Debuchy R."/>
            <person name="Gladieux P."/>
            <person name="Thoren M.H."/>
            <person name="Johannesson H."/>
        </authorList>
    </citation>
    <scope>NUCLEOTIDE SEQUENCE</scope>
    <source>
        <strain evidence="2">SMH3391-2</strain>
    </source>
</reference>
<evidence type="ECO:0000259" key="1">
    <source>
        <dbReference type="Pfam" id="PF13577"/>
    </source>
</evidence>
<dbReference type="AlphaFoldDB" id="A0AA39TM78"/>
<keyword evidence="3" id="KW-1185">Reference proteome</keyword>
<gene>
    <name evidence="2" type="ORF">B0T17DRAFT_475183</name>
</gene>
<organism evidence="2 3">
    <name type="scientific">Bombardia bombarda</name>
    <dbReference type="NCBI Taxonomy" id="252184"/>
    <lineage>
        <taxon>Eukaryota</taxon>
        <taxon>Fungi</taxon>
        <taxon>Dikarya</taxon>
        <taxon>Ascomycota</taxon>
        <taxon>Pezizomycotina</taxon>
        <taxon>Sordariomycetes</taxon>
        <taxon>Sordariomycetidae</taxon>
        <taxon>Sordariales</taxon>
        <taxon>Lasiosphaeriaceae</taxon>
        <taxon>Bombardia</taxon>
    </lineage>
</organism>
<dbReference type="InterPro" id="IPR037401">
    <property type="entry name" value="SnoaL-like"/>
</dbReference>
<feature type="non-terminal residue" evidence="2">
    <location>
        <position position="154"/>
    </location>
</feature>
<name>A0AA39TM78_9PEZI</name>
<sequence length="154" mass="16603">PATLSSPASHPLTPRESIADAIYRIVNGLDSNDLDLFVSGWTEDAVFDINGIESKGLLALKENLFGSISKLDTTHFVTNMRISISEGGETADLTANALSQHFRRGEGMKGGKGWLAGVLYRVEVVKVAGVGEEWKVRDLKVVTLWAEGDVTVMG</sequence>